<dbReference type="InterPro" id="IPR022644">
    <property type="entry name" value="De-COase2_N"/>
</dbReference>
<dbReference type="Gene3D" id="3.20.20.10">
    <property type="entry name" value="Alanine racemase"/>
    <property type="match status" value="1"/>
</dbReference>
<dbReference type="AlphaFoldDB" id="A0A0D2WTY3"/>
<dbReference type="Gene3D" id="2.40.37.10">
    <property type="entry name" value="Lyase, Ornithine Decarboxylase, Chain A, domain 1"/>
    <property type="match status" value="1"/>
</dbReference>
<dbReference type="PANTHER" id="PTHR43727">
    <property type="entry name" value="DIAMINOPIMELATE DECARBOXYLASE"/>
    <property type="match status" value="1"/>
</dbReference>
<dbReference type="InParanoid" id="A0A0D2WTY3"/>
<evidence type="ECO:0000259" key="4">
    <source>
        <dbReference type="Pfam" id="PF02784"/>
    </source>
</evidence>
<sequence>MSDHTTTEEALLRRKAAATQVAIAQGLLGESDPVALMLDLDHVRGAIDSVRAAFDADSTTDFCHCLAIKSNPTLRVLQYVVQQGMGLEAASLGELVQAIRAGAPAENIVFDSPVKTTEEIRFALKQGVTINLDNMPELDRVAAIAAASGDAASRYRVGLRINPQGASGSLEAFSTGTMTSKFGIGLVDARQEIIAAYKRYSWLNAIHIHVGSQGIPMDLMASGVRRMLDLVKDIHAAVGKQQITLIDIGGGMSVNFSSEEITPTFAELSETLQQAAPELFSGEYRVFTEFGRSIVAKAGFYASRLEYVKTTGGRQIALQHIGADMAIRTIYHPDKWPLRVTLLTSEGALRPVESSEALVETDIAGPCCFAGDIIAHRRPFPQLHSGEYILVHDVGGYYHSSYSKYNLRQAPAVYGFTAATPPVTLEVEHRSTTYEEFQFTLLQARETVEDTLRMFTPSD</sequence>
<evidence type="ECO:0000256" key="2">
    <source>
        <dbReference type="ARBA" id="ARBA00022898"/>
    </source>
</evidence>
<dbReference type="OrthoDB" id="5034579at2759"/>
<dbReference type="PANTHER" id="PTHR43727:SF3">
    <property type="entry name" value="GROUP IV DECARBOXYLASE"/>
    <property type="match status" value="1"/>
</dbReference>
<dbReference type="EMBL" id="KE346370">
    <property type="protein sequence ID" value="KJE96025.1"/>
    <property type="molecule type" value="Genomic_DNA"/>
</dbReference>
<dbReference type="InterPro" id="IPR029066">
    <property type="entry name" value="PLP-binding_barrel"/>
</dbReference>
<protein>
    <submittedName>
        <fullName evidence="5">Diaminopimelate decarboxylase</fullName>
    </submittedName>
</protein>
<proteinExistence type="predicted"/>
<dbReference type="GO" id="GO:0006596">
    <property type="term" value="P:polyamine biosynthetic process"/>
    <property type="evidence" value="ECO:0007669"/>
    <property type="project" value="InterPro"/>
</dbReference>
<dbReference type="PROSITE" id="PS00879">
    <property type="entry name" value="ODR_DC_2_2"/>
    <property type="match status" value="1"/>
</dbReference>
<dbReference type="SUPFAM" id="SSF50621">
    <property type="entry name" value="Alanine racemase C-terminal domain-like"/>
    <property type="match status" value="1"/>
</dbReference>
<dbReference type="Proteomes" id="UP000008743">
    <property type="component" value="Unassembled WGS sequence"/>
</dbReference>
<dbReference type="RefSeq" id="XP_004345148.1">
    <property type="nucleotide sequence ID" value="XM_004345098.2"/>
</dbReference>
<reference evidence="6" key="1">
    <citation type="submission" date="2011-02" db="EMBL/GenBank/DDBJ databases">
        <title>The Genome Sequence of Capsaspora owczarzaki ATCC 30864.</title>
        <authorList>
            <person name="Russ C."/>
            <person name="Cuomo C."/>
            <person name="Burger G."/>
            <person name="Gray M.W."/>
            <person name="Holland P.W.H."/>
            <person name="King N."/>
            <person name="Lang F.B.F."/>
            <person name="Roger A.J."/>
            <person name="Ruiz-Trillo I."/>
            <person name="Young S.K."/>
            <person name="Zeng Q."/>
            <person name="Gargeya S."/>
            <person name="Alvarado L."/>
            <person name="Berlin A."/>
            <person name="Chapman S.B."/>
            <person name="Chen Z."/>
            <person name="Freedman E."/>
            <person name="Gellesch M."/>
            <person name="Goldberg J."/>
            <person name="Griggs A."/>
            <person name="Gujja S."/>
            <person name="Heilman E."/>
            <person name="Heiman D."/>
            <person name="Howarth C."/>
            <person name="Mehta T."/>
            <person name="Neiman D."/>
            <person name="Pearson M."/>
            <person name="Roberts A."/>
            <person name="Saif S."/>
            <person name="Shea T."/>
            <person name="Shenoy N."/>
            <person name="Sisk P."/>
            <person name="Stolte C."/>
            <person name="Sykes S."/>
            <person name="White J."/>
            <person name="Yandava C."/>
            <person name="Haas B."/>
            <person name="Nusbaum C."/>
            <person name="Birren B."/>
        </authorList>
    </citation>
    <scope>NUCLEOTIDE SEQUENCE</scope>
    <source>
        <strain evidence="6">ATCC 30864</strain>
    </source>
</reference>
<keyword evidence="6" id="KW-1185">Reference proteome</keyword>
<feature type="modified residue" description="N6-(pyridoxal phosphate)lysine" evidence="3">
    <location>
        <position position="69"/>
    </location>
</feature>
<dbReference type="InterPro" id="IPR022657">
    <property type="entry name" value="De-COase2_CS"/>
</dbReference>
<dbReference type="FunFam" id="3.20.20.10:FF:000008">
    <property type="entry name" value="Ornithine decarboxylase"/>
    <property type="match status" value="1"/>
</dbReference>
<feature type="active site" description="Proton donor" evidence="3">
    <location>
        <position position="368"/>
    </location>
</feature>
<dbReference type="PhylomeDB" id="A0A0D2WTY3"/>
<evidence type="ECO:0000256" key="3">
    <source>
        <dbReference type="PIRSR" id="PIRSR600183-50"/>
    </source>
</evidence>
<dbReference type="OMA" id="IPYFPGE"/>
<evidence type="ECO:0000313" key="5">
    <source>
        <dbReference type="EMBL" id="KJE96025.1"/>
    </source>
</evidence>
<organism evidence="5 6">
    <name type="scientific">Capsaspora owczarzaki (strain ATCC 30864)</name>
    <dbReference type="NCBI Taxonomy" id="595528"/>
    <lineage>
        <taxon>Eukaryota</taxon>
        <taxon>Filasterea</taxon>
        <taxon>Capsaspora</taxon>
    </lineage>
</organism>
<name>A0A0D2WTY3_CAPO3</name>
<dbReference type="PRINTS" id="PR01179">
    <property type="entry name" value="ODADCRBXLASE"/>
</dbReference>
<dbReference type="STRING" id="595528.A0A0D2WTY3"/>
<comment type="cofactor">
    <cofactor evidence="1 3">
        <name>pyridoxal 5'-phosphate</name>
        <dbReference type="ChEBI" id="CHEBI:597326"/>
    </cofactor>
</comment>
<evidence type="ECO:0000256" key="1">
    <source>
        <dbReference type="ARBA" id="ARBA00001933"/>
    </source>
</evidence>
<evidence type="ECO:0000313" key="6">
    <source>
        <dbReference type="Proteomes" id="UP000008743"/>
    </source>
</evidence>
<dbReference type="PRINTS" id="PR01182">
    <property type="entry name" value="ORNDCRBXLASE"/>
</dbReference>
<accession>A0A0D2WTY3</accession>
<keyword evidence="2 3" id="KW-0663">Pyridoxal phosphate</keyword>
<dbReference type="GO" id="GO:0008836">
    <property type="term" value="F:diaminopimelate decarboxylase activity"/>
    <property type="evidence" value="ECO:0007669"/>
    <property type="project" value="TreeGrafter"/>
</dbReference>
<dbReference type="GO" id="GO:0009089">
    <property type="term" value="P:lysine biosynthetic process via diaminopimelate"/>
    <property type="evidence" value="ECO:0007669"/>
    <property type="project" value="TreeGrafter"/>
</dbReference>
<dbReference type="InterPro" id="IPR009006">
    <property type="entry name" value="Ala_racemase/Decarboxylase_C"/>
</dbReference>
<dbReference type="eggNOG" id="KOG0622">
    <property type="taxonomic scope" value="Eukaryota"/>
</dbReference>
<gene>
    <name evidence="5" type="ORF">CAOG_006399</name>
</gene>
<dbReference type="Pfam" id="PF02784">
    <property type="entry name" value="Orn_Arg_deC_N"/>
    <property type="match status" value="1"/>
</dbReference>
<dbReference type="InterPro" id="IPR002433">
    <property type="entry name" value="Orn_de-COase"/>
</dbReference>
<dbReference type="SUPFAM" id="SSF51419">
    <property type="entry name" value="PLP-binding barrel"/>
    <property type="match status" value="1"/>
</dbReference>
<dbReference type="InterPro" id="IPR000183">
    <property type="entry name" value="Orn/DAP/Arg_de-COase"/>
</dbReference>
<feature type="domain" description="Orn/DAP/Arg decarboxylase 2 N-terminal" evidence="4">
    <location>
        <begin position="61"/>
        <end position="296"/>
    </location>
</feature>